<dbReference type="EMBL" id="VTWS01000001">
    <property type="protein sequence ID" value="KAA9357170.1"/>
    <property type="molecule type" value="Genomic_DNA"/>
</dbReference>
<evidence type="ECO:0000313" key="1">
    <source>
        <dbReference type="EMBL" id="KAA9357170.1"/>
    </source>
</evidence>
<keyword evidence="2" id="KW-1185">Reference proteome</keyword>
<sequence>MEQLTIEIATPEDKELLLALLPKLNARVVNKMQPQPGDSKLSFVEIAEQIAAKGGITSMGDPSEWQREIRSWDRELDGRKE</sequence>
<proteinExistence type="predicted"/>
<dbReference type="RefSeq" id="WP_150875247.1">
    <property type="nucleotide sequence ID" value="NZ_VTWS01000001.1"/>
</dbReference>
<protein>
    <submittedName>
        <fullName evidence="1">Uncharacterized protein</fullName>
    </submittedName>
</protein>
<dbReference type="AlphaFoldDB" id="A0A5N1JL12"/>
<name>A0A5N1JL12_9BACT</name>
<evidence type="ECO:0000313" key="2">
    <source>
        <dbReference type="Proteomes" id="UP000326344"/>
    </source>
</evidence>
<accession>A0A5N1JL12</accession>
<reference evidence="1 2" key="1">
    <citation type="submission" date="2019-09" db="EMBL/GenBank/DDBJ databases">
        <title>Genome Sequence of Larkinella sp MA1.</title>
        <authorList>
            <person name="Srinivasan S."/>
        </authorList>
    </citation>
    <scope>NUCLEOTIDE SEQUENCE [LARGE SCALE GENOMIC DNA]</scope>
    <source>
        <strain evidence="1 2">MA1</strain>
    </source>
</reference>
<dbReference type="Proteomes" id="UP000326344">
    <property type="component" value="Unassembled WGS sequence"/>
</dbReference>
<organism evidence="1 2">
    <name type="scientific">Larkinella humicola</name>
    <dbReference type="NCBI Taxonomy" id="2607654"/>
    <lineage>
        <taxon>Bacteria</taxon>
        <taxon>Pseudomonadati</taxon>
        <taxon>Bacteroidota</taxon>
        <taxon>Cytophagia</taxon>
        <taxon>Cytophagales</taxon>
        <taxon>Spirosomataceae</taxon>
        <taxon>Larkinella</taxon>
    </lineage>
</organism>
<gene>
    <name evidence="1" type="ORF">F0P93_05390</name>
</gene>
<comment type="caution">
    <text evidence="1">The sequence shown here is derived from an EMBL/GenBank/DDBJ whole genome shotgun (WGS) entry which is preliminary data.</text>
</comment>